<evidence type="ECO:0000313" key="11">
    <source>
        <dbReference type="Proteomes" id="UP000583929"/>
    </source>
</evidence>
<dbReference type="EC" id="5.2.1.8" evidence="3 7"/>
<dbReference type="Proteomes" id="UP000583929">
    <property type="component" value="Unassembled WGS sequence"/>
</dbReference>
<evidence type="ECO:0000256" key="7">
    <source>
        <dbReference type="PROSITE-ProRule" id="PRU00277"/>
    </source>
</evidence>
<dbReference type="EMBL" id="JAATIQ010000429">
    <property type="protein sequence ID" value="KAF4356476.1"/>
    <property type="molecule type" value="Genomic_DNA"/>
</dbReference>
<dbReference type="InterPro" id="IPR050754">
    <property type="entry name" value="FKBP4/5/8-like"/>
</dbReference>
<dbReference type="Pfam" id="PF00254">
    <property type="entry name" value="FKBP_C"/>
    <property type="match status" value="1"/>
</dbReference>
<dbReference type="SMART" id="SM00028">
    <property type="entry name" value="TPR"/>
    <property type="match status" value="3"/>
</dbReference>
<dbReference type="InterPro" id="IPR046357">
    <property type="entry name" value="PPIase_dom_sf"/>
</dbReference>
<dbReference type="InterPro" id="IPR001179">
    <property type="entry name" value="PPIase_FKBP_dom"/>
</dbReference>
<comment type="similarity">
    <text evidence="2">Belongs to the FKBP-type PPIase family.</text>
</comment>
<dbReference type="Gene3D" id="1.25.40.10">
    <property type="entry name" value="Tetratricopeptide repeat domain"/>
    <property type="match status" value="1"/>
</dbReference>
<evidence type="ECO:0000256" key="6">
    <source>
        <dbReference type="ARBA" id="ARBA00023235"/>
    </source>
</evidence>
<dbReference type="Pfam" id="PF14559">
    <property type="entry name" value="TPR_19"/>
    <property type="match status" value="1"/>
</dbReference>
<dbReference type="SUPFAM" id="SSF48452">
    <property type="entry name" value="TPR-like"/>
    <property type="match status" value="1"/>
</dbReference>
<dbReference type="PROSITE" id="PS50293">
    <property type="entry name" value="TPR_REGION"/>
    <property type="match status" value="1"/>
</dbReference>
<organism evidence="10 11">
    <name type="scientific">Cannabis sativa</name>
    <name type="common">Hemp</name>
    <name type="synonym">Marijuana</name>
    <dbReference type="NCBI Taxonomy" id="3483"/>
    <lineage>
        <taxon>Eukaryota</taxon>
        <taxon>Viridiplantae</taxon>
        <taxon>Streptophyta</taxon>
        <taxon>Embryophyta</taxon>
        <taxon>Tracheophyta</taxon>
        <taxon>Spermatophyta</taxon>
        <taxon>Magnoliopsida</taxon>
        <taxon>eudicotyledons</taxon>
        <taxon>Gunneridae</taxon>
        <taxon>Pentapetalae</taxon>
        <taxon>rosids</taxon>
        <taxon>fabids</taxon>
        <taxon>Rosales</taxon>
        <taxon>Cannabaceae</taxon>
        <taxon>Cannabis</taxon>
    </lineage>
</organism>
<evidence type="ECO:0000256" key="8">
    <source>
        <dbReference type="PROSITE-ProRule" id="PRU00339"/>
    </source>
</evidence>
<feature type="repeat" description="TPR" evidence="8">
    <location>
        <begin position="127"/>
        <end position="160"/>
    </location>
</feature>
<keyword evidence="4" id="KW-0677">Repeat</keyword>
<reference evidence="10 11" key="1">
    <citation type="journal article" date="2020" name="bioRxiv">
        <title>Sequence and annotation of 42 cannabis genomes reveals extensive copy number variation in cannabinoid synthesis and pathogen resistance genes.</title>
        <authorList>
            <person name="Mckernan K.J."/>
            <person name="Helbert Y."/>
            <person name="Kane L.T."/>
            <person name="Ebling H."/>
            <person name="Zhang L."/>
            <person name="Liu B."/>
            <person name="Eaton Z."/>
            <person name="Mclaughlin S."/>
            <person name="Kingan S."/>
            <person name="Baybayan P."/>
            <person name="Concepcion G."/>
            <person name="Jordan M."/>
            <person name="Riva A."/>
            <person name="Barbazuk W."/>
            <person name="Harkins T."/>
        </authorList>
    </citation>
    <scope>NUCLEOTIDE SEQUENCE [LARGE SCALE GENOMIC DNA]</scope>
    <source>
        <strain evidence="11">cv. Jamaican Lion 4</strain>
        <tissue evidence="10">Leaf</tissue>
    </source>
</reference>
<dbReference type="PROSITE" id="PS50059">
    <property type="entry name" value="FKBP_PPIASE"/>
    <property type="match status" value="1"/>
</dbReference>
<evidence type="ECO:0000313" key="10">
    <source>
        <dbReference type="EMBL" id="KAF4356476.1"/>
    </source>
</evidence>
<comment type="caution">
    <text evidence="10">The sequence shown here is derived from an EMBL/GenBank/DDBJ whole genome shotgun (WGS) entry which is preliminary data.</text>
</comment>
<comment type="catalytic activity">
    <reaction evidence="1 7">
        <text>[protein]-peptidylproline (omega=180) = [protein]-peptidylproline (omega=0)</text>
        <dbReference type="Rhea" id="RHEA:16237"/>
        <dbReference type="Rhea" id="RHEA-COMP:10747"/>
        <dbReference type="Rhea" id="RHEA-COMP:10748"/>
        <dbReference type="ChEBI" id="CHEBI:83833"/>
        <dbReference type="ChEBI" id="CHEBI:83834"/>
        <dbReference type="EC" id="5.2.1.8"/>
    </reaction>
</comment>
<keyword evidence="11" id="KW-1185">Reference proteome</keyword>
<evidence type="ECO:0000256" key="3">
    <source>
        <dbReference type="ARBA" id="ARBA00013194"/>
    </source>
</evidence>
<dbReference type="PROSITE" id="PS50005">
    <property type="entry name" value="TPR"/>
    <property type="match status" value="1"/>
</dbReference>
<keyword evidence="6 7" id="KW-0413">Isomerase</keyword>
<dbReference type="GO" id="GO:0003755">
    <property type="term" value="F:peptidyl-prolyl cis-trans isomerase activity"/>
    <property type="evidence" value="ECO:0007669"/>
    <property type="project" value="UniProtKB-KW"/>
</dbReference>
<dbReference type="SUPFAM" id="SSF54534">
    <property type="entry name" value="FKBP-like"/>
    <property type="match status" value="1"/>
</dbReference>
<feature type="non-terminal residue" evidence="10">
    <location>
        <position position="243"/>
    </location>
</feature>
<evidence type="ECO:0000256" key="1">
    <source>
        <dbReference type="ARBA" id="ARBA00000971"/>
    </source>
</evidence>
<dbReference type="PANTHER" id="PTHR46512:SF11">
    <property type="entry name" value="PEPTIDYLPROLYL ISOMERASE"/>
    <property type="match status" value="1"/>
</dbReference>
<keyword evidence="5 8" id="KW-0802">TPR repeat</keyword>
<dbReference type="FunFam" id="3.10.50.40:FF:000017">
    <property type="entry name" value="Peptidylprolyl isomerase"/>
    <property type="match status" value="1"/>
</dbReference>
<evidence type="ECO:0000256" key="5">
    <source>
        <dbReference type="ARBA" id="ARBA00022803"/>
    </source>
</evidence>
<dbReference type="PANTHER" id="PTHR46512">
    <property type="entry name" value="PEPTIDYLPROLYL ISOMERASE"/>
    <property type="match status" value="1"/>
</dbReference>
<evidence type="ECO:0000259" key="9">
    <source>
        <dbReference type="PROSITE" id="PS50059"/>
    </source>
</evidence>
<dbReference type="InterPro" id="IPR011990">
    <property type="entry name" value="TPR-like_helical_dom_sf"/>
</dbReference>
<keyword evidence="7" id="KW-0697">Rotamase</keyword>
<proteinExistence type="inferred from homology"/>
<gene>
    <name evidence="10" type="ORF">G4B88_015310</name>
</gene>
<accession>A0A7J6EDT4</accession>
<dbReference type="FunFam" id="1.25.40.10:FF:000008">
    <property type="entry name" value="Peptidylprolyl isomerase"/>
    <property type="match status" value="1"/>
</dbReference>
<name>A0A7J6EDT4_CANSA</name>
<dbReference type="InterPro" id="IPR019734">
    <property type="entry name" value="TPR_rpt"/>
</dbReference>
<dbReference type="AlphaFoldDB" id="A0A7J6EDT4"/>
<sequence>VLKKTLKEGEGYERHNDGTVVQVKLTGKLHDGTVFTRKGHDDGKPYEFKIDEEKVIGGLDRAVKNMKKGQVVLVTIHPEYALGSSDSSQDLAVVLANSVVYYEVELVSFVKGKESWDMNTQEKIEAARKKKEEGNALFKAGKYERASKRYEKAVSFVEYDSSFSDEEKQQAKVLKITCNLNNAACKLKHKDYKQAEKLCTKVLDLDSKNVKALYRRAQAYIQLVDLDLVEIDIKKALEIEPDN</sequence>
<evidence type="ECO:0000256" key="2">
    <source>
        <dbReference type="ARBA" id="ARBA00006577"/>
    </source>
</evidence>
<evidence type="ECO:0000256" key="4">
    <source>
        <dbReference type="ARBA" id="ARBA00022737"/>
    </source>
</evidence>
<dbReference type="Gene3D" id="3.10.50.40">
    <property type="match status" value="1"/>
</dbReference>
<feature type="non-terminal residue" evidence="10">
    <location>
        <position position="1"/>
    </location>
</feature>
<feature type="domain" description="PPIase FKBP-type" evidence="9">
    <location>
        <begin position="18"/>
        <end position="110"/>
    </location>
</feature>
<protein>
    <recommendedName>
        <fullName evidence="3 7">peptidylprolyl isomerase</fullName>
        <ecNumber evidence="3 7">5.2.1.8</ecNumber>
    </recommendedName>
</protein>